<dbReference type="EMBL" id="JAJHUN010000009">
    <property type="protein sequence ID" value="KAJ4151540.1"/>
    <property type="molecule type" value="Genomic_DNA"/>
</dbReference>
<evidence type="ECO:0000313" key="3">
    <source>
        <dbReference type="Proteomes" id="UP001144673"/>
    </source>
</evidence>
<dbReference type="RefSeq" id="XP_056053254.1">
    <property type="nucleotide sequence ID" value="XM_056201509.1"/>
</dbReference>
<proteinExistence type="predicted"/>
<gene>
    <name evidence="2" type="ORF">LMH87_012232</name>
</gene>
<dbReference type="AlphaFoldDB" id="A0A9W8QBB2"/>
<keyword evidence="3" id="KW-1185">Reference proteome</keyword>
<name>A0A9W8QBB2_AKAMU</name>
<evidence type="ECO:0000256" key="1">
    <source>
        <dbReference type="SAM" id="MobiDB-lite"/>
    </source>
</evidence>
<dbReference type="Proteomes" id="UP001144673">
    <property type="component" value="Chromosome 4"/>
</dbReference>
<dbReference type="KEGG" id="amus:LMH87_012232"/>
<organism evidence="2 3">
    <name type="scientific">Akanthomyces muscarius</name>
    <name type="common">Entomopathogenic fungus</name>
    <name type="synonym">Lecanicillium muscarium</name>
    <dbReference type="NCBI Taxonomy" id="2231603"/>
    <lineage>
        <taxon>Eukaryota</taxon>
        <taxon>Fungi</taxon>
        <taxon>Dikarya</taxon>
        <taxon>Ascomycota</taxon>
        <taxon>Pezizomycotina</taxon>
        <taxon>Sordariomycetes</taxon>
        <taxon>Hypocreomycetidae</taxon>
        <taxon>Hypocreales</taxon>
        <taxon>Cordycipitaceae</taxon>
        <taxon>Akanthomyces</taxon>
    </lineage>
</organism>
<dbReference type="GeneID" id="80899391"/>
<sequence length="121" mass="13599">MDGPFTSKEHRFVLAEMIKTSSVDVYQLECFVKHHGIVPDWLNMQLPRGRNVNECMVATKQLSGPYHSRERNSSGSSHGDYPSISQAMRAIYDDNGRHHTSQWESAYQVQTRSCGGVKAAA</sequence>
<reference evidence="2" key="1">
    <citation type="journal article" date="2023" name="Access Microbiol">
        <title>De-novo genome assembly for Akanthomyces muscarius, a biocontrol agent of insect agricultural pests.</title>
        <authorList>
            <person name="Erdos Z."/>
            <person name="Studholme D.J."/>
            <person name="Raymond B."/>
            <person name="Sharma M."/>
        </authorList>
    </citation>
    <scope>NUCLEOTIDE SEQUENCE</scope>
    <source>
        <strain evidence="2">Ve6</strain>
    </source>
</reference>
<evidence type="ECO:0000313" key="2">
    <source>
        <dbReference type="EMBL" id="KAJ4151540.1"/>
    </source>
</evidence>
<comment type="caution">
    <text evidence="2">The sequence shown here is derived from an EMBL/GenBank/DDBJ whole genome shotgun (WGS) entry which is preliminary data.</text>
</comment>
<accession>A0A9W8QBB2</accession>
<protein>
    <submittedName>
        <fullName evidence="2">Uncharacterized protein</fullName>
    </submittedName>
</protein>
<feature type="region of interest" description="Disordered" evidence="1">
    <location>
        <begin position="63"/>
        <end position="82"/>
    </location>
</feature>